<evidence type="ECO:0000259" key="2">
    <source>
        <dbReference type="PROSITE" id="PS50093"/>
    </source>
</evidence>
<comment type="caution">
    <text evidence="3">The sequence shown here is derived from an EMBL/GenBank/DDBJ whole genome shotgun (WGS) entry which is preliminary data.</text>
</comment>
<feature type="signal peptide" evidence="1">
    <location>
        <begin position="1"/>
        <end position="31"/>
    </location>
</feature>
<protein>
    <submittedName>
        <fullName evidence="3">CARDB protein</fullName>
    </submittedName>
</protein>
<dbReference type="Proteomes" id="UP000252415">
    <property type="component" value="Unassembled WGS sequence"/>
</dbReference>
<dbReference type="Pfam" id="PF07705">
    <property type="entry name" value="CARDB"/>
    <property type="match status" value="1"/>
</dbReference>
<dbReference type="SMART" id="SM00089">
    <property type="entry name" value="PKD"/>
    <property type="match status" value="1"/>
</dbReference>
<feature type="chain" id="PRO_5016859340" evidence="1">
    <location>
        <begin position="32"/>
        <end position="2174"/>
    </location>
</feature>
<feature type="domain" description="PKD" evidence="2">
    <location>
        <begin position="489"/>
        <end position="532"/>
    </location>
</feature>
<name>A0A368W3Y9_9BACL</name>
<dbReference type="SUPFAM" id="SSF49299">
    <property type="entry name" value="PKD domain"/>
    <property type="match status" value="1"/>
</dbReference>
<dbReference type="InterPro" id="IPR035986">
    <property type="entry name" value="PKD_dom_sf"/>
</dbReference>
<dbReference type="InterPro" id="IPR011635">
    <property type="entry name" value="CARDB"/>
</dbReference>
<evidence type="ECO:0000313" key="4">
    <source>
        <dbReference type="Proteomes" id="UP000252415"/>
    </source>
</evidence>
<keyword evidence="1" id="KW-0732">Signal</keyword>
<dbReference type="Gene3D" id="2.60.120.560">
    <property type="entry name" value="Exo-inulinase, domain 1"/>
    <property type="match status" value="1"/>
</dbReference>
<dbReference type="NCBIfam" id="NF047340">
    <property type="entry name" value="Athe_2463_dom"/>
    <property type="match status" value="1"/>
</dbReference>
<evidence type="ECO:0000313" key="3">
    <source>
        <dbReference type="EMBL" id="RCW47447.1"/>
    </source>
</evidence>
<dbReference type="EMBL" id="QPJD01000008">
    <property type="protein sequence ID" value="RCW47447.1"/>
    <property type="molecule type" value="Genomic_DNA"/>
</dbReference>
<dbReference type="InterPro" id="IPR022409">
    <property type="entry name" value="PKD/Chitinase_dom"/>
</dbReference>
<dbReference type="PROSITE" id="PS50093">
    <property type="entry name" value="PKD"/>
    <property type="match status" value="1"/>
</dbReference>
<sequence>MKKLRIRYKKNLLIFVSVMLLILSIPSYTNAATNCPAPAEYSALAKEYIEFYNIPLTDSKGRALNEKFLLNQSNIGSNVIVYGCPSDIDPETQDLKKGQYRFLGWDYEGNLYRNWMFESDSNVTKSVAKNWVKEPWKTTTGRAKNIEPTLLSKHPDAIAWLTEMKDPYGYSKTFLESYNKLKGTSWTGETLLDYVIIQQARTKFSPGVVQMWNIWQPDGSWWYEIFTIPAEQLAPPPEKPDLLIIDPLVVQSDAWVGDSVPVKITTKNQGKENSGPFTVGILGTSIKSEVISNVPPGAIKTVTINVTSSTSGIKKFTAMTDFGLAVTESKEDNNTKPFQIAFNKKNEPTTPVAIISHLEGDHRTKPALNIKPLDDPKLDDLLSYSPGKEAITVREWKFKTPAGVTYNKKPAAKDFSAEGDYLVELRVTNSANKVSEWAELIIHAAAEPLEPPPTPSTPDLKADIEFQPPVIVAGETSSLINHSDGLTGYTWKFSDNLTQVLPNNTNFEFINTTYLDPGNYSAEFTATDGVGSKRDTAVLQVIDPKPVAVVAGITRVIQGRDLAYPHHLLNSYTPLENRGVTIDFSKSETRYKKLTDASYTDGWFTNAPADLGEYSIEGKVYDSTGRVSDWGTLILEVIPDAPPTIEVIAPEEAYRNNGFMLYIDAESPDGDILKTLIIEERYDQDGDGNFDEESWIKLYEGDFKTTNALNYNKVGKRQYRASVTEDYGMQGNSGIASTDILNYAPEVNFNAFGVTQQPGQGEDSGPPVTNYTSSSIFRSWTLKKPYMGGSGDKLGWKADTTTIATKNAVMANFAVGYPNSGNGPNSRTKFQLASDIVGKPTWKLTNGSLIKTVFAGSRLYSYSQTYAAPTRTFHFTEHNAVTGEILRTFSIVTDDVLTFLNVGPDETFYFSDRTNYPSNLDLVKIAAYDKYGVRKDEISFYRSAGSQDAIGTNITFTEISPDGQSMYIGYRQAYGVTDTWGDFSMELRFYKYSLKDKYLVWEVSGEREYRGYYSNINMTYGTKGDVYFTYNFQDRYANSLQSLRGYITQVRANGVKSTVNLGGAAGLSHASVSDDGNYVFVNYVQLSNSDEYANVLLHAIQSSTYSDGSPYFQTAYARSVVTSQDDWGHGYSEVALNANPLIFSDTNIYSQGRVVSSYNLFFNRWGNQIGTWVNAGASANVGKIFANSNSEIIFPVFNPVGLTSYSDFNAPRKVTATLYNATKLSAITSSPEIGLTPVTWQEYAADYATPILPDGSLFVFYDRYVMPFVSASGTGGLKGINADTVEILNDDWGGLLYDAGSIMKNYALEFSASINDAKNAKIIGAGFQIQNEKNMYAMEWSKDTLSLYRVVNGAKTLLKSAPMTRNAFTTYPVKVESVNGIQRVYVNHSKVLEVADSTYLKGSAGLMSLGQPNTAFSNVKKTNYGDTFTEETYESVLVNDPIFYDKLFKDVENDPMGTEEWSYSHNPNFFENPEGLSTFSGKTFGATVNALEKAGVYEITFRAEDNPGLSAYRKWSEPVKKLLYVHRRPVAQPDVRFTGKVFAEGESLDYETYDTSYDPDIAHFLSDKVFRTRWSDESAWTAGKRQYYNRPGVELIVQEQVRDIHGAWSYWGQYIVYKDALPAVNQTKPVMTITYPSGTTAAAPTVLATEPAITWTYFDAEKDPQDMFRLSLNYANTNELALYLELEGSAMNYTMLKGSIIPGRVVKVQGQVYSAGVWSDLSNIRFFVLDLPPETHLLTFNGNDAANPIFTNRNRPQLRTFTVDPENHPIAAIDYEVFQGSNGAKVIDTNSATASASYTSAALAEGLHYWRARANDSYLWGPYSDNGFFFVDTVKPADVDEKLEIEPTAVTVKFNGFSDVAPSSGHATRTFYLQKVNANGSVTNIDLNGDGTAEYSTSLALNRQSYRVAGLIPGQEYRLTVLDYDIAGNEGHFTYIYFVTNRPPTADFDWSPKPLYEEDTATFLSDVDDPDGDTLSIKYEITSPAGEKSSFSYMLDAPDYPPRGPILRMVRAGTWTMQMTVSDDIAEPVIVTKTVQVLPLTVIGYVKHTELWDQHRKDFNTKKSGNADSPRGYSVFWAGEKFMLEADTTVTGTTTRAERVEVQMDTYSSTLVAINTAHTKWKGEMWDADFGQLAKGKITFTFTAYYNNGAIKIDTVDVSVDGQTLEIAGVHRVQ</sequence>
<dbReference type="InterPro" id="IPR013783">
    <property type="entry name" value="Ig-like_fold"/>
</dbReference>
<organism evidence="3 4">
    <name type="scientific">Paenibacillus prosopidis</name>
    <dbReference type="NCBI Taxonomy" id="630520"/>
    <lineage>
        <taxon>Bacteria</taxon>
        <taxon>Bacillati</taxon>
        <taxon>Bacillota</taxon>
        <taxon>Bacilli</taxon>
        <taxon>Bacillales</taxon>
        <taxon>Paenibacillaceae</taxon>
        <taxon>Paenibacillus</taxon>
    </lineage>
</organism>
<dbReference type="Gene3D" id="2.60.40.10">
    <property type="entry name" value="Immunoglobulins"/>
    <property type="match status" value="3"/>
</dbReference>
<accession>A0A368W3Y9</accession>
<gene>
    <name evidence="3" type="ORF">DFP97_10862</name>
</gene>
<evidence type="ECO:0000256" key="1">
    <source>
        <dbReference type="SAM" id="SignalP"/>
    </source>
</evidence>
<dbReference type="InterPro" id="IPR000601">
    <property type="entry name" value="PKD_dom"/>
</dbReference>
<dbReference type="Pfam" id="PF00801">
    <property type="entry name" value="PKD"/>
    <property type="match status" value="1"/>
</dbReference>
<reference evidence="3 4" key="1">
    <citation type="submission" date="2018-07" db="EMBL/GenBank/DDBJ databases">
        <title>Genomic Encyclopedia of Type Strains, Phase III (KMG-III): the genomes of soil and plant-associated and newly described type strains.</title>
        <authorList>
            <person name="Whitman W."/>
        </authorList>
    </citation>
    <scope>NUCLEOTIDE SEQUENCE [LARGE SCALE GENOMIC DNA]</scope>
    <source>
        <strain evidence="3 4">CECT 7506</strain>
    </source>
</reference>
<keyword evidence="4" id="KW-1185">Reference proteome</keyword>
<proteinExistence type="predicted"/>